<dbReference type="Pfam" id="PF01261">
    <property type="entry name" value="AP_endonuc_2"/>
    <property type="match status" value="1"/>
</dbReference>
<sequence length="224" mass="25073">GTLAAIKKIGYDGVEFAGYYNKEAKELRQLLDDNGLQALGSHLQLNVFTDDNIEATIEYAQILGLKFLGIASMRANTIDAWKEAADTFTAIAEKLKPHGMEIGFHNHTREFEPIDGVVPLDLFFSKTSKDVFMQLDIGHCIKVADPLVWLNKFPGRARTVHVKDWNPETRSNIIGEGDVKWPEVLQACETVAGTEVYIIEEESRSYEGVEGIDKMLQGLKKFLV</sequence>
<dbReference type="PANTHER" id="PTHR12110:SF41">
    <property type="entry name" value="INOSOSE DEHYDRATASE"/>
    <property type="match status" value="1"/>
</dbReference>
<reference evidence="2" key="1">
    <citation type="journal article" date="2014" name="Front. Microbiol.">
        <title>High frequency of phylogenetically diverse reductive dehalogenase-homologous genes in deep subseafloor sedimentary metagenomes.</title>
        <authorList>
            <person name="Kawai M."/>
            <person name="Futagami T."/>
            <person name="Toyoda A."/>
            <person name="Takaki Y."/>
            <person name="Nishi S."/>
            <person name="Hori S."/>
            <person name="Arai W."/>
            <person name="Tsubouchi T."/>
            <person name="Morono Y."/>
            <person name="Uchiyama I."/>
            <person name="Ito T."/>
            <person name="Fujiyama A."/>
            <person name="Inagaki F."/>
            <person name="Takami H."/>
        </authorList>
    </citation>
    <scope>NUCLEOTIDE SEQUENCE</scope>
    <source>
        <strain evidence="2">Expedition CK06-06</strain>
    </source>
</reference>
<gene>
    <name evidence="2" type="ORF">S01H4_23917</name>
</gene>
<evidence type="ECO:0000313" key="2">
    <source>
        <dbReference type="EMBL" id="GAG81570.1"/>
    </source>
</evidence>
<comment type="caution">
    <text evidence="2">The sequence shown here is derived from an EMBL/GenBank/DDBJ whole genome shotgun (WGS) entry which is preliminary data.</text>
</comment>
<feature type="domain" description="Xylose isomerase-like TIM barrel" evidence="1">
    <location>
        <begin position="3"/>
        <end position="221"/>
    </location>
</feature>
<dbReference type="Gene3D" id="3.20.20.150">
    <property type="entry name" value="Divalent-metal-dependent TIM barrel enzymes"/>
    <property type="match status" value="1"/>
</dbReference>
<dbReference type="InterPro" id="IPR050312">
    <property type="entry name" value="IolE/XylAMocC-like"/>
</dbReference>
<evidence type="ECO:0000259" key="1">
    <source>
        <dbReference type="Pfam" id="PF01261"/>
    </source>
</evidence>
<dbReference type="AlphaFoldDB" id="X1AG92"/>
<dbReference type="PANTHER" id="PTHR12110">
    <property type="entry name" value="HYDROXYPYRUVATE ISOMERASE"/>
    <property type="match status" value="1"/>
</dbReference>
<protein>
    <recommendedName>
        <fullName evidence="1">Xylose isomerase-like TIM barrel domain-containing protein</fullName>
    </recommendedName>
</protein>
<dbReference type="SUPFAM" id="SSF51658">
    <property type="entry name" value="Xylose isomerase-like"/>
    <property type="match status" value="1"/>
</dbReference>
<accession>X1AG92</accession>
<organism evidence="2">
    <name type="scientific">marine sediment metagenome</name>
    <dbReference type="NCBI Taxonomy" id="412755"/>
    <lineage>
        <taxon>unclassified sequences</taxon>
        <taxon>metagenomes</taxon>
        <taxon>ecological metagenomes</taxon>
    </lineage>
</organism>
<dbReference type="InterPro" id="IPR013022">
    <property type="entry name" value="Xyl_isomerase-like_TIM-brl"/>
</dbReference>
<name>X1AG92_9ZZZZ</name>
<feature type="non-terminal residue" evidence="2">
    <location>
        <position position="1"/>
    </location>
</feature>
<dbReference type="EMBL" id="BART01011164">
    <property type="protein sequence ID" value="GAG81570.1"/>
    <property type="molecule type" value="Genomic_DNA"/>
</dbReference>
<dbReference type="InterPro" id="IPR036237">
    <property type="entry name" value="Xyl_isomerase-like_sf"/>
</dbReference>
<proteinExistence type="predicted"/>